<keyword evidence="2" id="KW-0812">Transmembrane</keyword>
<evidence type="ECO:0000256" key="2">
    <source>
        <dbReference type="SAM" id="Phobius"/>
    </source>
</evidence>
<dbReference type="AlphaFoldDB" id="A0A372IIY1"/>
<name>A0A372IIY1_9BACT</name>
<keyword evidence="4" id="KW-1185">Reference proteome</keyword>
<sequence length="428" mass="48375">MAGNQRLAGWRERIVSARAFAVAHRIAGVFVLFFVIGSLALPPATQSQPDGESNHRESAGESTTAERLILDEQSFIPDDASHPGFVTSARRLLVPPELKEAPEEWIENSLAWCDFIFNSMPPAIPEYPARRAALQRLDDILHIQSAPDDPVVRQFYIHRIEHAIEEIRTTRVTSGMRIWKLYNHGFFVKTATVSFCFDLVPGAPETSFQIPHNLVRQLAELSDAMFISHWHPDHANKGVAAEFLALNKPVIAPPGLWSDDPSFSGRLTYANRDPLHIQKIAVTRSERTILVRTFPGHQGPPIENDLYLVTTPEGFTVMHLGDQFSSPDDHSEDAIFKDFARKYHVDVLLPNAWNPRLLQTITSVNPALVIPGHENELAHAVPHREDYVQSYERLTGCKTPWLIMAWGEGYSFHPENRLMLRSIRQKQD</sequence>
<dbReference type="InterPro" id="IPR050114">
    <property type="entry name" value="UPF0173_UPF0282_UlaG_hydrolase"/>
</dbReference>
<comment type="caution">
    <text evidence="3">The sequence shown here is derived from an EMBL/GenBank/DDBJ whole genome shotgun (WGS) entry which is preliminary data.</text>
</comment>
<proteinExistence type="predicted"/>
<evidence type="ECO:0000313" key="4">
    <source>
        <dbReference type="Proteomes" id="UP000264702"/>
    </source>
</evidence>
<accession>A0A372IIY1</accession>
<dbReference type="Gene3D" id="3.60.15.10">
    <property type="entry name" value="Ribonuclease Z/Hydroxyacylglutathione hydrolase-like"/>
    <property type="match status" value="1"/>
</dbReference>
<organism evidence="3 4">
    <name type="scientific">Paracidobacterium acidisoli</name>
    <dbReference type="NCBI Taxonomy" id="2303751"/>
    <lineage>
        <taxon>Bacteria</taxon>
        <taxon>Pseudomonadati</taxon>
        <taxon>Acidobacteriota</taxon>
        <taxon>Terriglobia</taxon>
        <taxon>Terriglobales</taxon>
        <taxon>Acidobacteriaceae</taxon>
        <taxon>Paracidobacterium</taxon>
    </lineage>
</organism>
<gene>
    <name evidence="3" type="ORF">D0Y96_18995</name>
</gene>
<dbReference type="SUPFAM" id="SSF56281">
    <property type="entry name" value="Metallo-hydrolase/oxidoreductase"/>
    <property type="match status" value="1"/>
</dbReference>
<protein>
    <submittedName>
        <fullName evidence="3">MBL fold metallo-hydrolase</fullName>
    </submittedName>
</protein>
<dbReference type="InterPro" id="IPR036866">
    <property type="entry name" value="RibonucZ/Hydroxyglut_hydro"/>
</dbReference>
<dbReference type="EMBL" id="QVQT01000008">
    <property type="protein sequence ID" value="RFU14902.1"/>
    <property type="molecule type" value="Genomic_DNA"/>
</dbReference>
<dbReference type="PANTHER" id="PTHR43546">
    <property type="entry name" value="UPF0173 METAL-DEPENDENT HYDROLASE MJ1163-RELATED"/>
    <property type="match status" value="1"/>
</dbReference>
<evidence type="ECO:0000256" key="1">
    <source>
        <dbReference type="SAM" id="MobiDB-lite"/>
    </source>
</evidence>
<dbReference type="Proteomes" id="UP000264702">
    <property type="component" value="Unassembled WGS sequence"/>
</dbReference>
<feature type="region of interest" description="Disordered" evidence="1">
    <location>
        <begin position="44"/>
        <end position="64"/>
    </location>
</feature>
<reference evidence="3 4" key="1">
    <citation type="submission" date="2018-08" db="EMBL/GenBank/DDBJ databases">
        <title>Acidipila sp. 4G-K13, an acidobacterium isolated from forest soil.</title>
        <authorList>
            <person name="Gao Z.-H."/>
            <person name="Qiu L.-H."/>
        </authorList>
    </citation>
    <scope>NUCLEOTIDE SEQUENCE [LARGE SCALE GENOMIC DNA]</scope>
    <source>
        <strain evidence="3 4">4G-K13</strain>
    </source>
</reference>
<keyword evidence="2" id="KW-0472">Membrane</keyword>
<dbReference type="GO" id="GO:0016787">
    <property type="term" value="F:hydrolase activity"/>
    <property type="evidence" value="ECO:0007669"/>
    <property type="project" value="UniProtKB-KW"/>
</dbReference>
<keyword evidence="3" id="KW-0378">Hydrolase</keyword>
<keyword evidence="2" id="KW-1133">Transmembrane helix</keyword>
<evidence type="ECO:0000313" key="3">
    <source>
        <dbReference type="EMBL" id="RFU14902.1"/>
    </source>
</evidence>
<feature type="transmembrane region" description="Helical" evidence="2">
    <location>
        <begin position="20"/>
        <end position="41"/>
    </location>
</feature>